<proteinExistence type="predicted"/>
<comment type="caution">
    <text evidence="1">The sequence shown here is derived from an EMBL/GenBank/DDBJ whole genome shotgun (WGS) entry which is preliminary data.</text>
</comment>
<accession>A0A5J4L7E5</accession>
<reference evidence="1" key="1">
    <citation type="submission" date="2019-10" db="EMBL/GenBank/DDBJ databases">
        <title>Metagenomic sequencing of thiosulfate-disproportionating enrichment culture.</title>
        <authorList>
            <person name="Umezawa K."/>
            <person name="Kojima H."/>
            <person name="Fukui M."/>
        </authorList>
    </citation>
    <scope>NUCLEOTIDE SEQUENCE</scope>
    <source>
        <strain evidence="1">45J</strain>
    </source>
</reference>
<dbReference type="EMBL" id="BLAB01000001">
    <property type="protein sequence ID" value="GER94657.1"/>
    <property type="molecule type" value="Genomic_DNA"/>
</dbReference>
<gene>
    <name evidence="1" type="ORF">A45J_2421</name>
</gene>
<evidence type="ECO:0000313" key="1">
    <source>
        <dbReference type="EMBL" id="GER94657.1"/>
    </source>
</evidence>
<name>A0A5J4L7E5_9ZZZZ</name>
<organism evidence="1">
    <name type="scientific">hot springs metagenome</name>
    <dbReference type="NCBI Taxonomy" id="433727"/>
    <lineage>
        <taxon>unclassified sequences</taxon>
        <taxon>metagenomes</taxon>
        <taxon>ecological metagenomes</taxon>
    </lineage>
</organism>
<protein>
    <submittedName>
        <fullName evidence="1">Uncharacterized protein</fullName>
    </submittedName>
</protein>
<dbReference type="AlphaFoldDB" id="A0A5J4L7E5"/>
<sequence>MSKRKYFFLPLSEDPFSPDAVFELYEDGNHLVTFCFKTIREDLGAVGRGENWIGSILRLLDKYYPRKYSCPIQERSSLDRIGEERLVEYLRSKGFRVFKHFDISDKEIVRYLESKGYFVEGLLDGCYYSTPFKIIEKVRQNNVLCK</sequence>